<evidence type="ECO:0000313" key="5">
    <source>
        <dbReference type="EMBL" id="JAS29421.1"/>
    </source>
</evidence>
<dbReference type="FunFam" id="2.60.40.10:FF:000080">
    <property type="entry name" value="Myosin light chain kinase, smooth muscle"/>
    <property type="match status" value="1"/>
</dbReference>
<dbReference type="InterPro" id="IPR036179">
    <property type="entry name" value="Ig-like_dom_sf"/>
</dbReference>
<accession>A0A1B6DUS8</accession>
<feature type="compositionally biased region" description="Basic and acidic residues" evidence="3">
    <location>
        <begin position="361"/>
        <end position="384"/>
    </location>
</feature>
<feature type="region of interest" description="Disordered" evidence="3">
    <location>
        <begin position="1"/>
        <end position="146"/>
    </location>
</feature>
<comment type="similarity">
    <text evidence="1">Belongs to the protein kinase superfamily. CAMK Ser/Thr protein kinase family.</text>
</comment>
<dbReference type="PROSITE" id="PS50835">
    <property type="entry name" value="IG_LIKE"/>
    <property type="match status" value="1"/>
</dbReference>
<dbReference type="SMART" id="SM00408">
    <property type="entry name" value="IGc2"/>
    <property type="match status" value="1"/>
</dbReference>
<sequence length="648" mass="72235">KKEEPVLEPIPFKPEPQRPIKRHVGPPPPSPSKFIKGDFRESDYESDYEARIPPVWHPSDSDGNDKRTFKPVRPILTPVSGKSQNSGKTPIPPTEFDEPPQFSGPPRPKFQPIEKPKSPTKISRTKNESSKLVRPTPVPAQTSPIETIIATPAVQRDVDFILKPGSPPRMDYAPPPSAYNIPGPTQVETSNVMNFAESTANSKRVVSVQQTTRVIQYGDKENKREEWMERSGRNVQNVPIPSKFLPSKSRESGFESKKFESSTTSHSSNFNTMEVLAENKRLQRVEEMRKRFGETQPVPPPLQPGEPPQYLMSSPRIPATASYTASKHMNEMTHTFKSKAKQFVSDIMTDVKTSSQNGVSSDKEIKKRTDENDEPQAFREESRLSEYGTKHIDPDTGLIYFKYDFGYEFGIVLPGEGKPGEKKTVIPSKREEGSIDFPVIHEKSPKKKASQLKSVKWEPTSESEMSDIEGESNRRKLLHKQPHIYIPNTTPSPSLTPSVQSISPYLPPGHESAVSPGSSWVGGQSPIPGHTTPTVVNSNAAFNQPKKPPFFITPLRDIACLSGTTARFECIVQSEPASNILWTKDGRIIEETQTHKIEYRNGVCRLSLYQVTPFDAGSYTCTATNCQGTAGSTAALQVPGERRTLYKK</sequence>
<dbReference type="InterPro" id="IPR003598">
    <property type="entry name" value="Ig_sub2"/>
</dbReference>
<dbReference type="EMBL" id="GEDC01007877">
    <property type="protein sequence ID" value="JAS29421.1"/>
    <property type="molecule type" value="Transcribed_RNA"/>
</dbReference>
<dbReference type="SMART" id="SM00409">
    <property type="entry name" value="IG"/>
    <property type="match status" value="1"/>
</dbReference>
<evidence type="ECO:0000256" key="3">
    <source>
        <dbReference type="SAM" id="MobiDB-lite"/>
    </source>
</evidence>
<feature type="region of interest" description="Disordered" evidence="3">
    <location>
        <begin position="222"/>
        <end position="267"/>
    </location>
</feature>
<evidence type="ECO:0000259" key="4">
    <source>
        <dbReference type="PROSITE" id="PS50835"/>
    </source>
</evidence>
<feature type="region of interest" description="Disordered" evidence="3">
    <location>
        <begin position="444"/>
        <end position="470"/>
    </location>
</feature>
<keyword evidence="2" id="KW-0393">Immunoglobulin domain</keyword>
<dbReference type="InterPro" id="IPR003599">
    <property type="entry name" value="Ig_sub"/>
</dbReference>
<evidence type="ECO:0000256" key="2">
    <source>
        <dbReference type="ARBA" id="ARBA00023319"/>
    </source>
</evidence>
<dbReference type="AlphaFoldDB" id="A0A1B6DUS8"/>
<protein>
    <recommendedName>
        <fullName evidence="4">Ig-like domain-containing protein</fullName>
    </recommendedName>
</protein>
<feature type="compositionally biased region" description="Basic and acidic residues" evidence="3">
    <location>
        <begin position="222"/>
        <end position="232"/>
    </location>
</feature>
<dbReference type="InterPro" id="IPR013783">
    <property type="entry name" value="Ig-like_fold"/>
</dbReference>
<feature type="non-terminal residue" evidence="5">
    <location>
        <position position="1"/>
    </location>
</feature>
<feature type="domain" description="Ig-like" evidence="4">
    <location>
        <begin position="548"/>
        <end position="639"/>
    </location>
</feature>
<dbReference type="Pfam" id="PF07679">
    <property type="entry name" value="I-set"/>
    <property type="match status" value="1"/>
</dbReference>
<feature type="compositionally biased region" description="Basic and acidic residues" evidence="3">
    <location>
        <begin position="59"/>
        <end position="68"/>
    </location>
</feature>
<dbReference type="SUPFAM" id="SSF48726">
    <property type="entry name" value="Immunoglobulin"/>
    <property type="match status" value="1"/>
</dbReference>
<feature type="compositionally biased region" description="Basic and acidic residues" evidence="3">
    <location>
        <begin position="248"/>
        <end position="260"/>
    </location>
</feature>
<feature type="region of interest" description="Disordered" evidence="3">
    <location>
        <begin position="161"/>
        <end position="185"/>
    </location>
</feature>
<name>A0A1B6DUS8_9HEMI</name>
<dbReference type="PANTHER" id="PTHR47633">
    <property type="entry name" value="IMMUNOGLOBULIN"/>
    <property type="match status" value="1"/>
</dbReference>
<dbReference type="InterPro" id="IPR007110">
    <property type="entry name" value="Ig-like_dom"/>
</dbReference>
<evidence type="ECO:0000256" key="1">
    <source>
        <dbReference type="ARBA" id="ARBA00006692"/>
    </source>
</evidence>
<dbReference type="InterPro" id="IPR013098">
    <property type="entry name" value="Ig_I-set"/>
</dbReference>
<proteinExistence type="inferred from homology"/>
<dbReference type="Gene3D" id="2.60.40.10">
    <property type="entry name" value="Immunoglobulins"/>
    <property type="match status" value="1"/>
</dbReference>
<gene>
    <name evidence="5" type="ORF">g.42861</name>
</gene>
<organism evidence="5">
    <name type="scientific">Clastoptera arizonana</name>
    <name type="common">Arizona spittle bug</name>
    <dbReference type="NCBI Taxonomy" id="38151"/>
    <lineage>
        <taxon>Eukaryota</taxon>
        <taxon>Metazoa</taxon>
        <taxon>Ecdysozoa</taxon>
        <taxon>Arthropoda</taxon>
        <taxon>Hexapoda</taxon>
        <taxon>Insecta</taxon>
        <taxon>Pterygota</taxon>
        <taxon>Neoptera</taxon>
        <taxon>Paraneoptera</taxon>
        <taxon>Hemiptera</taxon>
        <taxon>Auchenorrhyncha</taxon>
        <taxon>Cercopoidea</taxon>
        <taxon>Clastopteridae</taxon>
        <taxon>Clastoptera</taxon>
    </lineage>
</organism>
<reference evidence="5" key="1">
    <citation type="submission" date="2015-12" db="EMBL/GenBank/DDBJ databases">
        <title>De novo transcriptome assembly of four potential Pierce s Disease insect vectors from Arizona vineyards.</title>
        <authorList>
            <person name="Tassone E.E."/>
        </authorList>
    </citation>
    <scope>NUCLEOTIDE SEQUENCE</scope>
</reference>
<feature type="region of interest" description="Disordered" evidence="3">
    <location>
        <begin position="353"/>
        <end position="384"/>
    </location>
</feature>